<gene>
    <name evidence="1" type="ORF">BP00DRAFT_448338</name>
</gene>
<keyword evidence="2" id="KW-1185">Reference proteome</keyword>
<reference evidence="1 2" key="1">
    <citation type="submission" date="2018-02" db="EMBL/GenBank/DDBJ databases">
        <title>The genomes of Aspergillus section Nigri reveals drivers in fungal speciation.</title>
        <authorList>
            <consortium name="DOE Joint Genome Institute"/>
            <person name="Vesth T.C."/>
            <person name="Nybo J."/>
            <person name="Theobald S."/>
            <person name="Brandl J."/>
            <person name="Frisvad J.C."/>
            <person name="Nielsen K.F."/>
            <person name="Lyhne E.K."/>
            <person name="Kogle M.E."/>
            <person name="Kuo A."/>
            <person name="Riley R."/>
            <person name="Clum A."/>
            <person name="Nolan M."/>
            <person name="Lipzen A."/>
            <person name="Salamov A."/>
            <person name="Henrissat B."/>
            <person name="Wiebenga A."/>
            <person name="De vries R.P."/>
            <person name="Grigoriev I.V."/>
            <person name="Mortensen U.H."/>
            <person name="Andersen M.R."/>
            <person name="Baker S.E."/>
        </authorList>
    </citation>
    <scope>NUCLEOTIDE SEQUENCE [LARGE SCALE GENOMIC DNA]</scope>
    <source>
        <strain evidence="1 2">CBS 114.80</strain>
    </source>
</reference>
<organism evidence="1 2">
    <name type="scientific">Aspergillus indologenus CBS 114.80</name>
    <dbReference type="NCBI Taxonomy" id="1450541"/>
    <lineage>
        <taxon>Eukaryota</taxon>
        <taxon>Fungi</taxon>
        <taxon>Dikarya</taxon>
        <taxon>Ascomycota</taxon>
        <taxon>Pezizomycotina</taxon>
        <taxon>Eurotiomycetes</taxon>
        <taxon>Eurotiomycetidae</taxon>
        <taxon>Eurotiales</taxon>
        <taxon>Aspergillaceae</taxon>
        <taxon>Aspergillus</taxon>
        <taxon>Aspergillus subgen. Circumdati</taxon>
    </lineage>
</organism>
<sequence>MAGAKRVILRVPENEMDYQNPREFVDFYFKKFPSNAALDSARHFIHYQPPSDIPQSNAKVHIVIDLETQDFAGTLNQEFPHDIYAVRRVAGNLELYAYEERVKQNLLQKIRVYCDDFYPWGQSRSNQKAEVK</sequence>
<name>A0A2V5I371_9EURO</name>
<evidence type="ECO:0000313" key="2">
    <source>
        <dbReference type="Proteomes" id="UP000248817"/>
    </source>
</evidence>
<accession>A0A2V5I371</accession>
<dbReference type="Proteomes" id="UP000248817">
    <property type="component" value="Unassembled WGS sequence"/>
</dbReference>
<dbReference type="AlphaFoldDB" id="A0A2V5I371"/>
<proteinExistence type="predicted"/>
<evidence type="ECO:0000313" key="1">
    <source>
        <dbReference type="EMBL" id="PYI29522.1"/>
    </source>
</evidence>
<protein>
    <submittedName>
        <fullName evidence="1">Uncharacterized protein</fullName>
    </submittedName>
</protein>
<dbReference type="EMBL" id="KZ825530">
    <property type="protein sequence ID" value="PYI29522.1"/>
    <property type="molecule type" value="Genomic_DNA"/>
</dbReference>